<keyword evidence="6" id="KW-0472">Membrane</keyword>
<keyword evidence="4" id="KW-0812">Transmembrane</keyword>
<sequence length="471" mass="49720">MSNASRFTQFSALAIGIAGALAFGQAHASGFQLRENSVKNLGRSQAGTAVANGDAAVVSNNPGAMGFIDQNTVQADVTVIDLTAKFDGSAHNALGMPVSGGNGGDPGDATPVPAIAAVFPMHGALEKLTLGASVSAPFGLKTEYDSDWVGRYNAVTSDVKTVDLTLSAAVKLDPRFSVGLGFIYEKADVTLSEMVDYGLIMASAGIPGAIPGTADGLAKVSGDSHGFGWVAGFEWRPTDRFAIGYSHRSEIDQDIKGDATFNAPASFAGTQPLFRQMAAQCMLAPAGNPCYAQLPTLLALGNGFVPTNASAALTTPSTDTLSLRYDFTDSFRLMGDVQRTDWHSLKSVDIHFENPYQAPSSEGFEWRDSTLVSLGAEWDINPAWTLRGGVAKDETPTHDDTRTPRLPDNDRTLLSVGVTWHATDALSIDAAYQHISIKSPSIDAFTSLGTELTGDFHGHADLFGVAAQYRF</sequence>
<proteinExistence type="inferred from homology"/>
<comment type="similarity">
    <text evidence="2">Belongs to the OmpP1/FadL family.</text>
</comment>
<accession>A0A516V5U6</accession>
<evidence type="ECO:0000256" key="2">
    <source>
        <dbReference type="ARBA" id="ARBA00008163"/>
    </source>
</evidence>
<evidence type="ECO:0000256" key="4">
    <source>
        <dbReference type="ARBA" id="ARBA00022692"/>
    </source>
</evidence>
<dbReference type="PANTHER" id="PTHR35093:SF3">
    <property type="entry name" value="LONG-CHAIN FATTY ACID TRANSPORT PROTEIN"/>
    <property type="match status" value="1"/>
</dbReference>
<evidence type="ECO:0000256" key="5">
    <source>
        <dbReference type="ARBA" id="ARBA00022729"/>
    </source>
</evidence>
<keyword evidence="7" id="KW-0998">Cell outer membrane</keyword>
<dbReference type="Gene3D" id="2.40.160.60">
    <property type="entry name" value="Outer membrane protein transport protein (OMPP1/FadL/TodX)"/>
    <property type="match status" value="1"/>
</dbReference>
<feature type="chain" id="PRO_5021895350" evidence="8">
    <location>
        <begin position="29"/>
        <end position="471"/>
    </location>
</feature>
<dbReference type="GO" id="GO:0009279">
    <property type="term" value="C:cell outer membrane"/>
    <property type="evidence" value="ECO:0007669"/>
    <property type="project" value="UniProtKB-SubCell"/>
</dbReference>
<evidence type="ECO:0000256" key="3">
    <source>
        <dbReference type="ARBA" id="ARBA00022452"/>
    </source>
</evidence>
<dbReference type="GO" id="GO:0015483">
    <property type="term" value="F:long-chain fatty acid transporting porin activity"/>
    <property type="evidence" value="ECO:0007669"/>
    <property type="project" value="TreeGrafter"/>
</dbReference>
<dbReference type="RefSeq" id="WP_143879409.1">
    <property type="nucleotide sequence ID" value="NZ_BAABLZ010000001.1"/>
</dbReference>
<feature type="signal peptide" evidence="8">
    <location>
        <begin position="1"/>
        <end position="28"/>
    </location>
</feature>
<evidence type="ECO:0000256" key="7">
    <source>
        <dbReference type="ARBA" id="ARBA00023237"/>
    </source>
</evidence>
<dbReference type="AlphaFoldDB" id="A0A516V5U6"/>
<gene>
    <name evidence="9" type="ORF">FNZ56_08430</name>
</gene>
<evidence type="ECO:0000256" key="8">
    <source>
        <dbReference type="SAM" id="SignalP"/>
    </source>
</evidence>
<dbReference type="InterPro" id="IPR005017">
    <property type="entry name" value="OMPP1/FadL/TodX"/>
</dbReference>
<comment type="subcellular location">
    <subcellularLocation>
        <location evidence="1">Cell outer membrane</location>
        <topology evidence="1">Multi-pass membrane protein</topology>
    </subcellularLocation>
</comment>
<dbReference type="Proteomes" id="UP000315891">
    <property type="component" value="Chromosome"/>
</dbReference>
<dbReference type="EMBL" id="CP041742">
    <property type="protein sequence ID" value="QDQ73898.1"/>
    <property type="molecule type" value="Genomic_DNA"/>
</dbReference>
<reference evidence="9 10" key="1">
    <citation type="submission" date="2019-07" db="EMBL/GenBank/DDBJ databases">
        <title>Lysobacter weifangensis sp. nov., isolated from bensulfuron-methyl contaminated farmland soil.</title>
        <authorList>
            <person name="Zhao H."/>
        </authorList>
    </citation>
    <scope>NUCLEOTIDE SEQUENCE [LARGE SCALE GENOMIC DNA]</scope>
    <source>
        <strain evidence="9 10">CC-Bw-6</strain>
    </source>
</reference>
<evidence type="ECO:0000313" key="9">
    <source>
        <dbReference type="EMBL" id="QDQ73898.1"/>
    </source>
</evidence>
<dbReference type="Pfam" id="PF03349">
    <property type="entry name" value="Toluene_X"/>
    <property type="match status" value="1"/>
</dbReference>
<evidence type="ECO:0000313" key="10">
    <source>
        <dbReference type="Proteomes" id="UP000315891"/>
    </source>
</evidence>
<evidence type="ECO:0000256" key="1">
    <source>
        <dbReference type="ARBA" id="ARBA00004571"/>
    </source>
</evidence>
<dbReference type="OrthoDB" id="19849at2"/>
<dbReference type="PANTHER" id="PTHR35093">
    <property type="entry name" value="OUTER MEMBRANE PROTEIN NMB0088-RELATED"/>
    <property type="match status" value="1"/>
</dbReference>
<keyword evidence="3" id="KW-1134">Transmembrane beta strand</keyword>
<organism evidence="9 10">
    <name type="scientific">Pseudoluteimonas lycopersici</name>
    <dbReference type="NCBI Taxonomy" id="1324796"/>
    <lineage>
        <taxon>Bacteria</taxon>
        <taxon>Pseudomonadati</taxon>
        <taxon>Pseudomonadota</taxon>
        <taxon>Gammaproteobacteria</taxon>
        <taxon>Lysobacterales</taxon>
        <taxon>Lysobacteraceae</taxon>
        <taxon>Pseudoluteimonas</taxon>
    </lineage>
</organism>
<name>A0A516V5U6_9GAMM</name>
<protein>
    <submittedName>
        <fullName evidence="9">Transporter</fullName>
    </submittedName>
</protein>
<evidence type="ECO:0000256" key="6">
    <source>
        <dbReference type="ARBA" id="ARBA00023136"/>
    </source>
</evidence>
<keyword evidence="5 8" id="KW-0732">Signal</keyword>
<keyword evidence="10" id="KW-1185">Reference proteome</keyword>
<dbReference type="SUPFAM" id="SSF56935">
    <property type="entry name" value="Porins"/>
    <property type="match status" value="1"/>
</dbReference>